<organism evidence="3 4">
    <name type="scientific">Streptomyces lavendofoliae</name>
    <dbReference type="NCBI Taxonomy" id="67314"/>
    <lineage>
        <taxon>Bacteria</taxon>
        <taxon>Bacillati</taxon>
        <taxon>Actinomycetota</taxon>
        <taxon>Actinomycetes</taxon>
        <taxon>Kitasatosporales</taxon>
        <taxon>Streptomycetaceae</taxon>
        <taxon>Streptomyces</taxon>
    </lineage>
</organism>
<evidence type="ECO:0000313" key="4">
    <source>
        <dbReference type="Proteomes" id="UP000636661"/>
    </source>
</evidence>
<feature type="compositionally biased region" description="Low complexity" evidence="1">
    <location>
        <begin position="73"/>
        <end position="86"/>
    </location>
</feature>
<name>A0A918HYH2_9ACTN</name>
<keyword evidence="2" id="KW-0732">Signal</keyword>
<evidence type="ECO:0000256" key="2">
    <source>
        <dbReference type="SAM" id="SignalP"/>
    </source>
</evidence>
<dbReference type="AlphaFoldDB" id="A0A918HYH2"/>
<evidence type="ECO:0000313" key="3">
    <source>
        <dbReference type="EMBL" id="GGU38352.1"/>
    </source>
</evidence>
<protein>
    <recommendedName>
        <fullName evidence="5">Lipoprotein</fullName>
    </recommendedName>
</protein>
<accession>A0A918HYH2</accession>
<comment type="caution">
    <text evidence="3">The sequence shown here is derived from an EMBL/GenBank/DDBJ whole genome shotgun (WGS) entry which is preliminary data.</text>
</comment>
<gene>
    <name evidence="3" type="ORF">GCM10010274_27130</name>
</gene>
<feature type="chain" id="PRO_5036742274" description="Lipoprotein" evidence="2">
    <location>
        <begin position="26"/>
        <end position="175"/>
    </location>
</feature>
<reference evidence="3" key="1">
    <citation type="journal article" date="2014" name="Int. J. Syst. Evol. Microbiol.">
        <title>Complete genome sequence of Corynebacterium casei LMG S-19264T (=DSM 44701T), isolated from a smear-ripened cheese.</title>
        <authorList>
            <consortium name="US DOE Joint Genome Institute (JGI-PGF)"/>
            <person name="Walter F."/>
            <person name="Albersmeier A."/>
            <person name="Kalinowski J."/>
            <person name="Ruckert C."/>
        </authorList>
    </citation>
    <scope>NUCLEOTIDE SEQUENCE</scope>
    <source>
        <strain evidence="3">JCM 4391</strain>
    </source>
</reference>
<proteinExistence type="predicted"/>
<reference evidence="3" key="2">
    <citation type="submission" date="2020-09" db="EMBL/GenBank/DDBJ databases">
        <authorList>
            <person name="Sun Q."/>
            <person name="Ohkuma M."/>
        </authorList>
    </citation>
    <scope>NUCLEOTIDE SEQUENCE</scope>
    <source>
        <strain evidence="3">JCM 4391</strain>
    </source>
</reference>
<dbReference type="Proteomes" id="UP000636661">
    <property type="component" value="Unassembled WGS sequence"/>
</dbReference>
<keyword evidence="4" id="KW-1185">Reference proteome</keyword>
<evidence type="ECO:0000256" key="1">
    <source>
        <dbReference type="SAM" id="MobiDB-lite"/>
    </source>
</evidence>
<dbReference type="PROSITE" id="PS51257">
    <property type="entry name" value="PROKAR_LIPOPROTEIN"/>
    <property type="match status" value="1"/>
</dbReference>
<dbReference type="EMBL" id="BMTP01000006">
    <property type="protein sequence ID" value="GGU38352.1"/>
    <property type="molecule type" value="Genomic_DNA"/>
</dbReference>
<feature type="region of interest" description="Disordered" evidence="1">
    <location>
        <begin position="23"/>
        <end position="150"/>
    </location>
</feature>
<feature type="compositionally biased region" description="Basic and acidic residues" evidence="1">
    <location>
        <begin position="110"/>
        <end position="122"/>
    </location>
</feature>
<feature type="compositionally biased region" description="Low complexity" evidence="1">
    <location>
        <begin position="123"/>
        <end position="133"/>
    </location>
</feature>
<feature type="signal peptide" evidence="2">
    <location>
        <begin position="1"/>
        <end position="25"/>
    </location>
</feature>
<evidence type="ECO:0008006" key="5">
    <source>
        <dbReference type="Google" id="ProtNLM"/>
    </source>
</evidence>
<sequence>MRLRRIAPPVVTALLLLSGCTSVGGGPTTPRPSLAPAGGRLSSPVRELPAPRPAPVREELAHTGPVPAPPPGRAAGNAAREASAGPGQRSPRRAEHRPPEAAGEQGLYAPRERRDSARDRRPVGAPRAGAPRGPRTESVPKRPLPRRSVGMRDLCRASHGVADPSIVSLCHRTYG</sequence>